<comment type="caution">
    <text evidence="5">The sequence shown here is derived from an EMBL/GenBank/DDBJ whole genome shotgun (WGS) entry which is preliminary data.</text>
</comment>
<dbReference type="InterPro" id="IPR011990">
    <property type="entry name" value="TPR-like_helical_dom_sf"/>
</dbReference>
<protein>
    <recommendedName>
        <fullName evidence="4">FIMAH domain-containing protein</fullName>
    </recommendedName>
</protein>
<evidence type="ECO:0000313" key="6">
    <source>
        <dbReference type="Proteomes" id="UP000245133"/>
    </source>
</evidence>
<dbReference type="InterPro" id="IPR019734">
    <property type="entry name" value="TPR_rpt"/>
</dbReference>
<organism evidence="5 6">
    <name type="scientific">Leptospira ryugenii</name>
    <dbReference type="NCBI Taxonomy" id="1917863"/>
    <lineage>
        <taxon>Bacteria</taxon>
        <taxon>Pseudomonadati</taxon>
        <taxon>Spirochaetota</taxon>
        <taxon>Spirochaetia</taxon>
        <taxon>Leptospirales</taxon>
        <taxon>Leptospiraceae</taxon>
        <taxon>Leptospira</taxon>
    </lineage>
</organism>
<dbReference type="AlphaFoldDB" id="A0A2P2E0A8"/>
<reference evidence="5 6" key="1">
    <citation type="submission" date="2018-02" db="EMBL/GenBank/DDBJ databases">
        <title>Novel Leptospira species isolated from soil and water in Japan.</title>
        <authorList>
            <person name="Nakao R."/>
            <person name="Masuzawa T."/>
        </authorList>
    </citation>
    <scope>NUCLEOTIDE SEQUENCE [LARGE SCALE GENOMIC DNA]</scope>
    <source>
        <strain evidence="5 6">YH101</strain>
    </source>
</reference>
<evidence type="ECO:0000256" key="3">
    <source>
        <dbReference type="PROSITE-ProRule" id="PRU00339"/>
    </source>
</evidence>
<dbReference type="PROSITE" id="PS50005">
    <property type="entry name" value="TPR"/>
    <property type="match status" value="1"/>
</dbReference>
<gene>
    <name evidence="5" type="ORF">LPTSP4_18350</name>
</gene>
<dbReference type="SUPFAM" id="SSF48452">
    <property type="entry name" value="TPR-like"/>
    <property type="match status" value="1"/>
</dbReference>
<dbReference type="Pfam" id="PF22888">
    <property type="entry name" value="FIMAH"/>
    <property type="match status" value="1"/>
</dbReference>
<evidence type="ECO:0000256" key="2">
    <source>
        <dbReference type="ARBA" id="ARBA00022803"/>
    </source>
</evidence>
<dbReference type="EMBL" id="BFBB01000004">
    <property type="protein sequence ID" value="GBF50310.1"/>
    <property type="molecule type" value="Genomic_DNA"/>
</dbReference>
<dbReference type="Proteomes" id="UP000245133">
    <property type="component" value="Unassembled WGS sequence"/>
</dbReference>
<feature type="domain" description="FIMAH" evidence="4">
    <location>
        <begin position="233"/>
        <end position="296"/>
    </location>
</feature>
<dbReference type="InterPro" id="IPR013105">
    <property type="entry name" value="TPR_2"/>
</dbReference>
<proteinExistence type="predicted"/>
<evidence type="ECO:0000259" key="4">
    <source>
        <dbReference type="Pfam" id="PF22888"/>
    </source>
</evidence>
<evidence type="ECO:0000313" key="5">
    <source>
        <dbReference type="EMBL" id="GBF50310.1"/>
    </source>
</evidence>
<dbReference type="Pfam" id="PF07719">
    <property type="entry name" value="TPR_2"/>
    <property type="match status" value="1"/>
</dbReference>
<dbReference type="Gene3D" id="1.25.40.10">
    <property type="entry name" value="Tetratricopeptide repeat domain"/>
    <property type="match status" value="1"/>
</dbReference>
<evidence type="ECO:0000256" key="1">
    <source>
        <dbReference type="ARBA" id="ARBA00022737"/>
    </source>
</evidence>
<sequence length="311" mass="35575">MKKMIWFFAFLSVAFHCSGRVPSPKSEPYHLDTLIFLDEVLLEIWDGGETRENAMSRLRYTCRNQDTDDGFICYSLGLVEYKRGNFLESYTAFQKALEKNPNDTLYKNMLRLSAEKSNNLEDLKAKGEEATVLATYSSLIEACQTETKREFLFPRFLELAKLGHLTKDMLRRGVVSSCFSLLNEEEKSQISAFAKHNPIRYADRLADDRTKADPWSKVWDTRAYHKGEEADENPSNSKPLTEHWKKVKSAAKTGDVEQARIHLKSFTYEIQQAKKKGGLEANLALALERAAKLLIEQDPSFARISVLAKEL</sequence>
<name>A0A2P2E0A8_9LEPT</name>
<accession>A0A2P2E0A8</accession>
<keyword evidence="6" id="KW-1185">Reference proteome</keyword>
<dbReference type="InterPro" id="IPR054470">
    <property type="entry name" value="FIMAH_dom"/>
</dbReference>
<keyword evidence="1" id="KW-0677">Repeat</keyword>
<feature type="repeat" description="TPR" evidence="3">
    <location>
        <begin position="70"/>
        <end position="103"/>
    </location>
</feature>
<keyword evidence="2 3" id="KW-0802">TPR repeat</keyword>
<dbReference type="SMART" id="SM00028">
    <property type="entry name" value="TPR"/>
    <property type="match status" value="1"/>
</dbReference>